<protein>
    <submittedName>
        <fullName evidence="2">Uncharacterized protein</fullName>
    </submittedName>
</protein>
<name>A0A1M7SPM8_9RHOB</name>
<feature type="transmembrane region" description="Helical" evidence="1">
    <location>
        <begin position="263"/>
        <end position="286"/>
    </location>
</feature>
<feature type="transmembrane region" description="Helical" evidence="1">
    <location>
        <begin position="225"/>
        <end position="243"/>
    </location>
</feature>
<dbReference type="AlphaFoldDB" id="A0A1M7SPM8"/>
<dbReference type="STRING" id="1189325.SAMN04488119_10165"/>
<feature type="transmembrane region" description="Helical" evidence="1">
    <location>
        <begin position="307"/>
        <end position="323"/>
    </location>
</feature>
<feature type="transmembrane region" description="Helical" evidence="1">
    <location>
        <begin position="187"/>
        <end position="204"/>
    </location>
</feature>
<dbReference type="EMBL" id="FRDL01000003">
    <property type="protein sequence ID" value="SHN60388.1"/>
    <property type="molecule type" value="Genomic_DNA"/>
</dbReference>
<keyword evidence="1" id="KW-0812">Transmembrane</keyword>
<keyword evidence="3" id="KW-1185">Reference proteome</keyword>
<dbReference type="Gene3D" id="1.20.1740.10">
    <property type="entry name" value="Amino acid/polyamine transporter I"/>
    <property type="match status" value="1"/>
</dbReference>
<organism evidence="2 3">
    <name type="scientific">Oceanicella actignis</name>
    <dbReference type="NCBI Taxonomy" id="1189325"/>
    <lineage>
        <taxon>Bacteria</taxon>
        <taxon>Pseudomonadati</taxon>
        <taxon>Pseudomonadota</taxon>
        <taxon>Alphaproteobacteria</taxon>
        <taxon>Rhodobacterales</taxon>
        <taxon>Paracoccaceae</taxon>
        <taxon>Oceanicella</taxon>
    </lineage>
</organism>
<feature type="transmembrane region" description="Helical" evidence="1">
    <location>
        <begin position="12"/>
        <end position="33"/>
    </location>
</feature>
<sequence>MSIRASRARLWRAALTPLASVIGSGFLVLGPVLDASYGVAAPLVMAGLCALAWAFGAAIRLNIAAIEAAGAQGGPPAARRLETLASWALAFAYVVSVAYYLNLFGAFAVRLTEVDDRHHARLVASAAFAVILAVGWLRGFGALERMEQIAVGLKLAVIAGLLAGLCAWLWLQAEAGALSADPPRIDPLHGAAVALGLIVTVQGFETSRYLGHAYDARTRIRSMRLAQGLATAIYVAYAALYALGFAPPEGPLRETAVIDAVRAAAPILPALLVAAALSAQFSAAIADAAGSGGLMHELTRGRIAPRHGYALLTAIGLALTWRANVFEIIAYASRAFALYYAIQALVAAEHARAAGVGRARIAGLWALAAIGAAAALFGAPVEGG</sequence>
<dbReference type="RefSeq" id="WP_218139743.1">
    <property type="nucleotide sequence ID" value="NZ_FOHL01000001.1"/>
</dbReference>
<feature type="transmembrane region" description="Helical" evidence="1">
    <location>
        <begin position="149"/>
        <end position="171"/>
    </location>
</feature>
<evidence type="ECO:0000313" key="2">
    <source>
        <dbReference type="EMBL" id="SHN60388.1"/>
    </source>
</evidence>
<keyword evidence="1" id="KW-1133">Transmembrane helix</keyword>
<keyword evidence="1" id="KW-0472">Membrane</keyword>
<dbReference type="Proteomes" id="UP000184066">
    <property type="component" value="Unassembled WGS sequence"/>
</dbReference>
<accession>A0A1M7SPM8</accession>
<reference evidence="2 3" key="1">
    <citation type="submission" date="2016-12" db="EMBL/GenBank/DDBJ databases">
        <authorList>
            <person name="Song W.-J."/>
            <person name="Kurnit D.M."/>
        </authorList>
    </citation>
    <scope>NUCLEOTIDE SEQUENCE [LARGE SCALE GENOMIC DNA]</scope>
    <source>
        <strain evidence="2 3">CGMCC 1.10808</strain>
    </source>
</reference>
<feature type="transmembrane region" description="Helical" evidence="1">
    <location>
        <begin position="84"/>
        <end position="107"/>
    </location>
</feature>
<evidence type="ECO:0000256" key="1">
    <source>
        <dbReference type="SAM" id="Phobius"/>
    </source>
</evidence>
<feature type="transmembrane region" description="Helical" evidence="1">
    <location>
        <begin position="39"/>
        <end position="63"/>
    </location>
</feature>
<evidence type="ECO:0000313" key="3">
    <source>
        <dbReference type="Proteomes" id="UP000184066"/>
    </source>
</evidence>
<gene>
    <name evidence="2" type="ORF">SAMN05216200_10366</name>
</gene>
<feature type="transmembrane region" description="Helical" evidence="1">
    <location>
        <begin position="329"/>
        <end position="348"/>
    </location>
</feature>
<feature type="transmembrane region" description="Helical" evidence="1">
    <location>
        <begin position="360"/>
        <end position="381"/>
    </location>
</feature>
<proteinExistence type="predicted"/>
<feature type="transmembrane region" description="Helical" evidence="1">
    <location>
        <begin position="119"/>
        <end position="137"/>
    </location>
</feature>